<dbReference type="AlphaFoldDB" id="A0A8H6K9G8"/>
<sequence>MIYHRLMWGEVKMSEDWYQKYGLNDDGAPRVGHLSFGTYLDDPQPPTKGRLYI</sequence>
<dbReference type="EMBL" id="WIGO01000141">
    <property type="protein sequence ID" value="KAF6827245.1"/>
    <property type="molecule type" value="Genomic_DNA"/>
</dbReference>
<evidence type="ECO:0000313" key="1">
    <source>
        <dbReference type="EMBL" id="KAF6827245.1"/>
    </source>
</evidence>
<proteinExistence type="predicted"/>
<protein>
    <submittedName>
        <fullName evidence="1">Uncharacterized protein</fullName>
    </submittedName>
</protein>
<keyword evidence="2" id="KW-1185">Reference proteome</keyword>
<accession>A0A8H6K9G8</accession>
<name>A0A8H6K9G8_9PEZI</name>
<dbReference type="Proteomes" id="UP000654918">
    <property type="component" value="Unassembled WGS sequence"/>
</dbReference>
<evidence type="ECO:0000313" key="2">
    <source>
        <dbReference type="Proteomes" id="UP000654918"/>
    </source>
</evidence>
<reference evidence="1" key="1">
    <citation type="journal article" date="2020" name="Phytopathology">
        <title>Genome Sequence Resources of Colletotrichum truncatum, C. plurivorum, C. musicola, and C. sojae: Four Species Pathogenic to Soybean (Glycine max).</title>
        <authorList>
            <person name="Rogerio F."/>
            <person name="Boufleur T.R."/>
            <person name="Ciampi-Guillardi M."/>
            <person name="Sukno S.A."/>
            <person name="Thon M.R."/>
            <person name="Massola Junior N.S."/>
            <person name="Baroncelli R."/>
        </authorList>
    </citation>
    <scope>NUCLEOTIDE SEQUENCE</scope>
    <source>
        <strain evidence="1">LFN00145</strain>
    </source>
</reference>
<organism evidence="1 2">
    <name type="scientific">Colletotrichum plurivorum</name>
    <dbReference type="NCBI Taxonomy" id="2175906"/>
    <lineage>
        <taxon>Eukaryota</taxon>
        <taxon>Fungi</taxon>
        <taxon>Dikarya</taxon>
        <taxon>Ascomycota</taxon>
        <taxon>Pezizomycotina</taxon>
        <taxon>Sordariomycetes</taxon>
        <taxon>Hypocreomycetidae</taxon>
        <taxon>Glomerellales</taxon>
        <taxon>Glomerellaceae</taxon>
        <taxon>Colletotrichum</taxon>
        <taxon>Colletotrichum orchidearum species complex</taxon>
    </lineage>
</organism>
<gene>
    <name evidence="1" type="ORF">CPLU01_09208</name>
</gene>
<comment type="caution">
    <text evidence="1">The sequence shown here is derived from an EMBL/GenBank/DDBJ whole genome shotgun (WGS) entry which is preliminary data.</text>
</comment>